<sequence length="71" mass="8066">MKTFLSASKKIGLPRQEQAVFILRHQLVGRSVHTRTETPISPIGFIWPQEFCGKGPLSQPVNPMRTFYSSH</sequence>
<comment type="caution">
    <text evidence="1">The sequence shown here is derived from an EMBL/GenBank/DDBJ whole genome shotgun (WGS) entry which is preliminary data.</text>
</comment>
<keyword evidence="2" id="KW-1185">Reference proteome</keyword>
<evidence type="ECO:0000313" key="2">
    <source>
        <dbReference type="Proteomes" id="UP000191933"/>
    </source>
</evidence>
<gene>
    <name evidence="1" type="ORF">AGR2A_Cc20104</name>
</gene>
<accession>A0A9W5B0Y3</accession>
<organism evidence="1 2">
    <name type="scientific">Agrobacterium genomosp. 2 str. CFBP 5494</name>
    <dbReference type="NCBI Taxonomy" id="1183436"/>
    <lineage>
        <taxon>Bacteria</taxon>
        <taxon>Pseudomonadati</taxon>
        <taxon>Pseudomonadota</taxon>
        <taxon>Alphaproteobacteria</taxon>
        <taxon>Hyphomicrobiales</taxon>
        <taxon>Rhizobiaceae</taxon>
        <taxon>Rhizobium/Agrobacterium group</taxon>
        <taxon>Agrobacterium</taxon>
        <taxon>Agrobacterium tumefaciens complex</taxon>
    </lineage>
</organism>
<dbReference type="Proteomes" id="UP000191933">
    <property type="component" value="Unassembled WGS sequence"/>
</dbReference>
<name>A0A9W5B0Y3_9HYPH</name>
<reference evidence="1 2" key="1">
    <citation type="submission" date="2016-01" db="EMBL/GenBank/DDBJ databases">
        <authorList>
            <person name="Regsiter A."/>
            <person name="william w."/>
        </authorList>
    </citation>
    <scope>NUCLEOTIDE SEQUENCE [LARGE SCALE GENOMIC DNA]</scope>
    <source>
        <strain evidence="1 2">CFBP 5494</strain>
    </source>
</reference>
<protein>
    <submittedName>
        <fullName evidence="1">Uncharacterized protein</fullName>
    </submittedName>
</protein>
<dbReference type="EMBL" id="FBVY01000012">
    <property type="protein sequence ID" value="CUW90928.1"/>
    <property type="molecule type" value="Genomic_DNA"/>
</dbReference>
<dbReference type="AlphaFoldDB" id="A0A9W5B0Y3"/>
<proteinExistence type="predicted"/>
<evidence type="ECO:0000313" key="1">
    <source>
        <dbReference type="EMBL" id="CUW90928.1"/>
    </source>
</evidence>